<dbReference type="Gene3D" id="1.10.20.60">
    <property type="entry name" value="Glu-tRNAGln amidotransferase C subunit, N-terminal domain"/>
    <property type="match status" value="1"/>
</dbReference>
<dbReference type="GO" id="GO:0070681">
    <property type="term" value="P:glutaminyl-tRNAGln biosynthesis via transamidation"/>
    <property type="evidence" value="ECO:0007669"/>
    <property type="project" value="TreeGrafter"/>
</dbReference>
<comment type="subunit">
    <text evidence="1">Heterotrimer of A, B and C subunits.</text>
</comment>
<dbReference type="AlphaFoldDB" id="D0L060"/>
<gene>
    <name evidence="1" type="primary">gatC</name>
    <name evidence="2" type="ordered locus">Hneap_1247</name>
</gene>
<name>D0L060_HALNC</name>
<dbReference type="SUPFAM" id="SSF141000">
    <property type="entry name" value="Glu-tRNAGln amidotransferase C subunit"/>
    <property type="match status" value="1"/>
</dbReference>
<comment type="catalytic activity">
    <reaction evidence="1">
        <text>L-glutamyl-tRNA(Gln) + L-glutamine + ATP + H2O = L-glutaminyl-tRNA(Gln) + L-glutamate + ADP + phosphate + H(+)</text>
        <dbReference type="Rhea" id="RHEA:17521"/>
        <dbReference type="Rhea" id="RHEA-COMP:9681"/>
        <dbReference type="Rhea" id="RHEA-COMP:9684"/>
        <dbReference type="ChEBI" id="CHEBI:15377"/>
        <dbReference type="ChEBI" id="CHEBI:15378"/>
        <dbReference type="ChEBI" id="CHEBI:29985"/>
        <dbReference type="ChEBI" id="CHEBI:30616"/>
        <dbReference type="ChEBI" id="CHEBI:43474"/>
        <dbReference type="ChEBI" id="CHEBI:58359"/>
        <dbReference type="ChEBI" id="CHEBI:78520"/>
        <dbReference type="ChEBI" id="CHEBI:78521"/>
        <dbReference type="ChEBI" id="CHEBI:456216"/>
    </reaction>
</comment>
<dbReference type="RefSeq" id="WP_012824117.1">
    <property type="nucleotide sequence ID" value="NC_013422.1"/>
</dbReference>
<keyword evidence="1" id="KW-0067">ATP-binding</keyword>
<keyword evidence="1" id="KW-0547">Nucleotide-binding</keyword>
<dbReference type="STRING" id="555778.Hneap_1247"/>
<proteinExistence type="inferred from homology"/>
<sequence>MSLNSSQLKHVAHLSRIALEESKIPALVHDLNAILAFAEQLKDSRLDDLAPMAHPLDQQQPLRADAVTETNQRDQLQKGAPAKDRGLFLVPKVIE</sequence>
<keyword evidence="2" id="KW-0808">Transferase</keyword>
<reference evidence="2 3" key="1">
    <citation type="submission" date="2009-10" db="EMBL/GenBank/DDBJ databases">
        <title>Complete sequence of Halothiobacillus neapolitanus c2.</title>
        <authorList>
            <consortium name="US DOE Joint Genome Institute"/>
            <person name="Lucas S."/>
            <person name="Copeland A."/>
            <person name="Lapidus A."/>
            <person name="Glavina del Rio T."/>
            <person name="Tice H."/>
            <person name="Bruce D."/>
            <person name="Goodwin L."/>
            <person name="Pitluck S."/>
            <person name="Davenport K."/>
            <person name="Brettin T."/>
            <person name="Detter J.C."/>
            <person name="Han C."/>
            <person name="Tapia R."/>
            <person name="Larimer F."/>
            <person name="Land M."/>
            <person name="Hauser L."/>
            <person name="Kyrpides N."/>
            <person name="Mikhailova N."/>
            <person name="Kerfeld C."/>
            <person name="Cannon G."/>
            <person name="Heinhort S."/>
        </authorList>
    </citation>
    <scope>NUCLEOTIDE SEQUENCE [LARGE SCALE GENOMIC DNA]</scope>
    <source>
        <strain evidence="3">ATCC 23641 / c2</strain>
    </source>
</reference>
<keyword evidence="3" id="KW-1185">Reference proteome</keyword>
<dbReference type="GO" id="GO:0050566">
    <property type="term" value="F:asparaginyl-tRNA synthase (glutamine-hydrolyzing) activity"/>
    <property type="evidence" value="ECO:0007669"/>
    <property type="project" value="RHEA"/>
</dbReference>
<keyword evidence="1" id="KW-0436">Ligase</keyword>
<dbReference type="KEGG" id="hna:Hneap_1247"/>
<dbReference type="PANTHER" id="PTHR15004:SF0">
    <property type="entry name" value="GLUTAMYL-TRNA(GLN) AMIDOTRANSFERASE SUBUNIT C, MITOCHONDRIAL"/>
    <property type="match status" value="1"/>
</dbReference>
<comment type="catalytic activity">
    <reaction evidence="1">
        <text>L-aspartyl-tRNA(Asn) + L-glutamine + ATP + H2O = L-asparaginyl-tRNA(Asn) + L-glutamate + ADP + phosphate + 2 H(+)</text>
        <dbReference type="Rhea" id="RHEA:14513"/>
        <dbReference type="Rhea" id="RHEA-COMP:9674"/>
        <dbReference type="Rhea" id="RHEA-COMP:9677"/>
        <dbReference type="ChEBI" id="CHEBI:15377"/>
        <dbReference type="ChEBI" id="CHEBI:15378"/>
        <dbReference type="ChEBI" id="CHEBI:29985"/>
        <dbReference type="ChEBI" id="CHEBI:30616"/>
        <dbReference type="ChEBI" id="CHEBI:43474"/>
        <dbReference type="ChEBI" id="CHEBI:58359"/>
        <dbReference type="ChEBI" id="CHEBI:78515"/>
        <dbReference type="ChEBI" id="CHEBI:78516"/>
        <dbReference type="ChEBI" id="CHEBI:456216"/>
    </reaction>
</comment>
<dbReference type="GO" id="GO:0005524">
    <property type="term" value="F:ATP binding"/>
    <property type="evidence" value="ECO:0007669"/>
    <property type="project" value="UniProtKB-KW"/>
</dbReference>
<dbReference type="HAMAP" id="MF_00122">
    <property type="entry name" value="GatC"/>
    <property type="match status" value="1"/>
</dbReference>
<dbReference type="PANTHER" id="PTHR15004">
    <property type="entry name" value="GLUTAMYL-TRNA(GLN) AMIDOTRANSFERASE SUBUNIT C, MITOCHONDRIAL"/>
    <property type="match status" value="1"/>
</dbReference>
<protein>
    <recommendedName>
        <fullName evidence="1">Aspartyl/glutamyl-tRNA(Asn/Gln) amidotransferase subunit C</fullName>
        <shortName evidence="1">Asp/Glu-ADT subunit C</shortName>
        <ecNumber evidence="1">6.3.5.-</ecNumber>
    </recommendedName>
</protein>
<dbReference type="EMBL" id="CP001801">
    <property type="protein sequence ID" value="ACX96083.1"/>
    <property type="molecule type" value="Genomic_DNA"/>
</dbReference>
<evidence type="ECO:0000313" key="2">
    <source>
        <dbReference type="EMBL" id="ACX96083.1"/>
    </source>
</evidence>
<dbReference type="InterPro" id="IPR003837">
    <property type="entry name" value="GatC"/>
</dbReference>
<comment type="function">
    <text evidence="1">Allows the formation of correctly charged Asn-tRNA(Asn) or Gln-tRNA(Gln) through the transamidation of misacylated Asp-tRNA(Asn) or Glu-tRNA(Gln) in organisms which lack either or both of asparaginyl-tRNA or glutaminyl-tRNA synthetases. The reaction takes place in the presence of glutamine and ATP through an activated phospho-Asp-tRNA(Asn) or phospho-Glu-tRNA(Gln).</text>
</comment>
<dbReference type="HOGENOM" id="CLU_105899_2_2_6"/>
<evidence type="ECO:0000313" key="3">
    <source>
        <dbReference type="Proteomes" id="UP000009102"/>
    </source>
</evidence>
<evidence type="ECO:0000256" key="1">
    <source>
        <dbReference type="HAMAP-Rule" id="MF_00122"/>
    </source>
</evidence>
<dbReference type="Proteomes" id="UP000009102">
    <property type="component" value="Chromosome"/>
</dbReference>
<dbReference type="GO" id="GO:0006412">
    <property type="term" value="P:translation"/>
    <property type="evidence" value="ECO:0007669"/>
    <property type="project" value="UniProtKB-UniRule"/>
</dbReference>
<dbReference type="GO" id="GO:0006450">
    <property type="term" value="P:regulation of translational fidelity"/>
    <property type="evidence" value="ECO:0007669"/>
    <property type="project" value="InterPro"/>
</dbReference>
<dbReference type="GO" id="GO:0016740">
    <property type="term" value="F:transferase activity"/>
    <property type="evidence" value="ECO:0007669"/>
    <property type="project" value="UniProtKB-KW"/>
</dbReference>
<dbReference type="GO" id="GO:0050567">
    <property type="term" value="F:glutaminyl-tRNA synthase (glutamine-hydrolyzing) activity"/>
    <property type="evidence" value="ECO:0007669"/>
    <property type="project" value="UniProtKB-UniRule"/>
</dbReference>
<organism evidence="2 3">
    <name type="scientific">Halothiobacillus neapolitanus (strain ATCC 23641 / DSM 15147 / CIP 104769 / NCIMB 8539 / c2)</name>
    <name type="common">Thiobacillus neapolitanus</name>
    <dbReference type="NCBI Taxonomy" id="555778"/>
    <lineage>
        <taxon>Bacteria</taxon>
        <taxon>Pseudomonadati</taxon>
        <taxon>Pseudomonadota</taxon>
        <taxon>Gammaproteobacteria</taxon>
        <taxon>Chromatiales</taxon>
        <taxon>Halothiobacillaceae</taxon>
        <taxon>Halothiobacillus</taxon>
    </lineage>
</organism>
<accession>D0L060</accession>
<dbReference type="EC" id="6.3.5.-" evidence="1"/>
<dbReference type="OrthoDB" id="9794326at2"/>
<keyword evidence="1" id="KW-0648">Protein biosynthesis</keyword>
<dbReference type="Pfam" id="PF02686">
    <property type="entry name" value="GatC"/>
    <property type="match status" value="1"/>
</dbReference>
<comment type="similarity">
    <text evidence="1">Belongs to the GatC family.</text>
</comment>
<dbReference type="eggNOG" id="COG0721">
    <property type="taxonomic scope" value="Bacteria"/>
</dbReference>
<dbReference type="InterPro" id="IPR036113">
    <property type="entry name" value="Asp/Glu-ADT_sf_sub_c"/>
</dbReference>
<dbReference type="NCBIfam" id="TIGR00135">
    <property type="entry name" value="gatC"/>
    <property type="match status" value="1"/>
</dbReference>